<dbReference type="EMBL" id="RIBY02001923">
    <property type="protein sequence ID" value="KAH9827023.1"/>
    <property type="molecule type" value="Genomic_DNA"/>
</dbReference>
<organism evidence="1 2">
    <name type="scientific">Teratosphaeria destructans</name>
    <dbReference type="NCBI Taxonomy" id="418781"/>
    <lineage>
        <taxon>Eukaryota</taxon>
        <taxon>Fungi</taxon>
        <taxon>Dikarya</taxon>
        <taxon>Ascomycota</taxon>
        <taxon>Pezizomycotina</taxon>
        <taxon>Dothideomycetes</taxon>
        <taxon>Dothideomycetidae</taxon>
        <taxon>Mycosphaerellales</taxon>
        <taxon>Teratosphaeriaceae</taxon>
        <taxon>Teratosphaeria</taxon>
    </lineage>
</organism>
<sequence>MDANTEPCMDANTEPCMDANTEPCMDASSEPIYSDNLDGRCHGGSNPQGFNLWLTIAVIEVGF</sequence>
<gene>
    <name evidence="1" type="ORF">Tdes44962_MAKER03130</name>
</gene>
<protein>
    <submittedName>
        <fullName evidence="1">Uncharacterized protein</fullName>
    </submittedName>
</protein>
<reference evidence="1 2" key="2">
    <citation type="journal article" date="2021" name="Curr. Genet.">
        <title>Genetic response to nitrogen starvation in the aggressive Eucalyptus foliar pathogen Teratosphaeria destructans.</title>
        <authorList>
            <person name="Havenga M."/>
            <person name="Wingfield B.D."/>
            <person name="Wingfield M.J."/>
            <person name="Dreyer L.L."/>
            <person name="Roets F."/>
            <person name="Aylward J."/>
        </authorList>
    </citation>
    <scope>NUCLEOTIDE SEQUENCE [LARGE SCALE GENOMIC DNA]</scope>
    <source>
        <strain evidence="1">CMW44962</strain>
    </source>
</reference>
<keyword evidence="2" id="KW-1185">Reference proteome</keyword>
<dbReference type="Proteomes" id="UP001138500">
    <property type="component" value="Unassembled WGS sequence"/>
</dbReference>
<evidence type="ECO:0000313" key="2">
    <source>
        <dbReference type="Proteomes" id="UP001138500"/>
    </source>
</evidence>
<proteinExistence type="predicted"/>
<comment type="caution">
    <text evidence="1">The sequence shown here is derived from an EMBL/GenBank/DDBJ whole genome shotgun (WGS) entry which is preliminary data.</text>
</comment>
<dbReference type="AlphaFoldDB" id="A0A9W7SRJ6"/>
<accession>A0A9W7SRJ6</accession>
<reference evidence="1 2" key="1">
    <citation type="journal article" date="2018" name="IMA Fungus">
        <title>IMA Genome-F 10: Nine draft genome sequences of Claviceps purpurea s.lat., including C. arundinis, C. humidiphila, and C. cf. spartinae, pseudomolecules for the pitch canker pathogen Fusarium circinatum, draft genome of Davidsoniella eucalypti, Grosmannia galeiformis, Quambalaria eucalypti, and Teratosphaeria destructans.</title>
        <authorList>
            <person name="Wingfield B.D."/>
            <person name="Liu M."/>
            <person name="Nguyen H.D."/>
            <person name="Lane F.A."/>
            <person name="Morgan S.W."/>
            <person name="De Vos L."/>
            <person name="Wilken P.M."/>
            <person name="Duong T.A."/>
            <person name="Aylward J."/>
            <person name="Coetzee M.P."/>
            <person name="Dadej K."/>
            <person name="De Beer Z.W."/>
            <person name="Findlay W."/>
            <person name="Havenga M."/>
            <person name="Kolarik M."/>
            <person name="Menzies J.G."/>
            <person name="Naidoo K."/>
            <person name="Pochopski O."/>
            <person name="Shoukouhi P."/>
            <person name="Santana Q.C."/>
            <person name="Seifert K.A."/>
            <person name="Soal N."/>
            <person name="Steenkamp E.T."/>
            <person name="Tatham C.T."/>
            <person name="van der Nest M.A."/>
            <person name="Wingfield M.J."/>
        </authorList>
    </citation>
    <scope>NUCLEOTIDE SEQUENCE [LARGE SCALE GENOMIC DNA]</scope>
    <source>
        <strain evidence="1">CMW44962</strain>
    </source>
</reference>
<name>A0A9W7SRJ6_9PEZI</name>
<evidence type="ECO:0000313" key="1">
    <source>
        <dbReference type="EMBL" id="KAH9827023.1"/>
    </source>
</evidence>